<dbReference type="Proteomes" id="UP001159427">
    <property type="component" value="Unassembled WGS sequence"/>
</dbReference>
<protein>
    <submittedName>
        <fullName evidence="1">Uncharacterized protein</fullName>
    </submittedName>
</protein>
<organism evidence="1 2">
    <name type="scientific">Porites evermanni</name>
    <dbReference type="NCBI Taxonomy" id="104178"/>
    <lineage>
        <taxon>Eukaryota</taxon>
        <taxon>Metazoa</taxon>
        <taxon>Cnidaria</taxon>
        <taxon>Anthozoa</taxon>
        <taxon>Hexacorallia</taxon>
        <taxon>Scleractinia</taxon>
        <taxon>Fungiina</taxon>
        <taxon>Poritidae</taxon>
        <taxon>Porites</taxon>
    </lineage>
</organism>
<evidence type="ECO:0000313" key="1">
    <source>
        <dbReference type="EMBL" id="CAH3028861.1"/>
    </source>
</evidence>
<accession>A0ABN8MGP4</accession>
<reference evidence="1 2" key="1">
    <citation type="submission" date="2022-05" db="EMBL/GenBank/DDBJ databases">
        <authorList>
            <consortium name="Genoscope - CEA"/>
            <person name="William W."/>
        </authorList>
    </citation>
    <scope>NUCLEOTIDE SEQUENCE [LARGE SCALE GENOMIC DNA]</scope>
</reference>
<name>A0ABN8MGP4_9CNID</name>
<sequence length="353" mass="39736">MGKDIEEFVRSRKVGADAWRQTGVFTFDGNSRTGPKVTYKRIQEHLQKKYRCKFGYGTIVQMCVARNKHRLSARRYKGVARITCRRARKGFSIKMNPDAHWSNVVYQGLDDLQLKDGCDQVILNRDDAAGFRLDTTYTHKQHKGNQLIDQPDLTTRTDFANHHSALLQTSSYLFPETGTAPKVCVGVVKPRVVYEKCPTQHMADVQMLESREDLSSVFKCPDGNPKVHGAGDEGPSHKEVSFLWAEKHLKQNHKLTCVTTRYSGGSYLNEVELMNGCLAVAHSNLYFPSTLGGPVHTAKGTDEYISRLQGAPCGEAKVQLYKGADGPEAKKLLNRRQMLLKFLSRKSTEIENL</sequence>
<gene>
    <name evidence="1" type="ORF">PEVE_00035044</name>
</gene>
<dbReference type="EMBL" id="CALNXI010000538">
    <property type="protein sequence ID" value="CAH3028861.1"/>
    <property type="molecule type" value="Genomic_DNA"/>
</dbReference>
<keyword evidence="2" id="KW-1185">Reference proteome</keyword>
<proteinExistence type="predicted"/>
<evidence type="ECO:0000313" key="2">
    <source>
        <dbReference type="Proteomes" id="UP001159427"/>
    </source>
</evidence>
<comment type="caution">
    <text evidence="1">The sequence shown here is derived from an EMBL/GenBank/DDBJ whole genome shotgun (WGS) entry which is preliminary data.</text>
</comment>